<evidence type="ECO:0000313" key="2">
    <source>
        <dbReference type="EMBL" id="TYI68898.1"/>
    </source>
</evidence>
<name>A0A5D2TWY9_GOSMU</name>
<dbReference type="AlphaFoldDB" id="A0A5D2TWY9"/>
<sequence length="58" mass="6579">MMKTRSRRWIGEEEESPQKTERSEERSEAMGLLVSAVKTEGLAIRNRTPPTGVSHPQL</sequence>
<proteinExistence type="predicted"/>
<gene>
    <name evidence="2" type="ORF">E1A91_D08G117900v1</name>
</gene>
<feature type="compositionally biased region" description="Basic and acidic residues" evidence="1">
    <location>
        <begin position="16"/>
        <end position="28"/>
    </location>
</feature>
<feature type="region of interest" description="Disordered" evidence="1">
    <location>
        <begin position="1"/>
        <end position="30"/>
    </location>
</feature>
<protein>
    <submittedName>
        <fullName evidence="2">Uncharacterized protein</fullName>
    </submittedName>
</protein>
<evidence type="ECO:0000313" key="3">
    <source>
        <dbReference type="Proteomes" id="UP000323597"/>
    </source>
</evidence>
<keyword evidence="3" id="KW-1185">Reference proteome</keyword>
<organism evidence="2 3">
    <name type="scientific">Gossypium mustelinum</name>
    <name type="common">Cotton</name>
    <name type="synonym">Gossypium caicoense</name>
    <dbReference type="NCBI Taxonomy" id="34275"/>
    <lineage>
        <taxon>Eukaryota</taxon>
        <taxon>Viridiplantae</taxon>
        <taxon>Streptophyta</taxon>
        <taxon>Embryophyta</taxon>
        <taxon>Tracheophyta</taxon>
        <taxon>Spermatophyta</taxon>
        <taxon>Magnoliopsida</taxon>
        <taxon>eudicotyledons</taxon>
        <taxon>Gunneridae</taxon>
        <taxon>Pentapetalae</taxon>
        <taxon>rosids</taxon>
        <taxon>malvids</taxon>
        <taxon>Malvales</taxon>
        <taxon>Malvaceae</taxon>
        <taxon>Malvoideae</taxon>
        <taxon>Gossypium</taxon>
    </lineage>
</organism>
<dbReference type="EMBL" id="CM017656">
    <property type="protein sequence ID" value="TYI68898.1"/>
    <property type="molecule type" value="Genomic_DNA"/>
</dbReference>
<accession>A0A5D2TWY9</accession>
<dbReference type="Proteomes" id="UP000323597">
    <property type="component" value="Chromosome D08"/>
</dbReference>
<evidence type="ECO:0000256" key="1">
    <source>
        <dbReference type="SAM" id="MobiDB-lite"/>
    </source>
</evidence>
<reference evidence="2 3" key="1">
    <citation type="submission" date="2019-07" db="EMBL/GenBank/DDBJ databases">
        <title>WGS assembly of Gossypium mustelinum.</title>
        <authorList>
            <person name="Chen Z.J."/>
            <person name="Sreedasyam A."/>
            <person name="Ando A."/>
            <person name="Song Q."/>
            <person name="De L."/>
            <person name="Hulse-Kemp A."/>
            <person name="Ding M."/>
            <person name="Ye W."/>
            <person name="Kirkbride R."/>
            <person name="Jenkins J."/>
            <person name="Plott C."/>
            <person name="Lovell J."/>
            <person name="Lin Y.-M."/>
            <person name="Vaughn R."/>
            <person name="Liu B."/>
            <person name="Li W."/>
            <person name="Simpson S."/>
            <person name="Scheffler B."/>
            <person name="Saski C."/>
            <person name="Grover C."/>
            <person name="Hu G."/>
            <person name="Conover J."/>
            <person name="Carlson J."/>
            <person name="Shu S."/>
            <person name="Boston L."/>
            <person name="Williams M."/>
            <person name="Peterson D."/>
            <person name="Mcgee K."/>
            <person name="Jones D."/>
            <person name="Wendel J."/>
            <person name="Stelly D."/>
            <person name="Grimwood J."/>
            <person name="Schmutz J."/>
        </authorList>
    </citation>
    <scope>NUCLEOTIDE SEQUENCE [LARGE SCALE GENOMIC DNA]</scope>
    <source>
        <strain evidence="2">1408120.09</strain>
    </source>
</reference>